<organism evidence="2">
    <name type="scientific">uncultured Pseudonocardia sp</name>
    <dbReference type="NCBI Taxonomy" id="211455"/>
    <lineage>
        <taxon>Bacteria</taxon>
        <taxon>Bacillati</taxon>
        <taxon>Actinomycetota</taxon>
        <taxon>Actinomycetes</taxon>
        <taxon>Pseudonocardiales</taxon>
        <taxon>Pseudonocardiaceae</taxon>
        <taxon>Pseudonocardia</taxon>
        <taxon>environmental samples</taxon>
    </lineage>
</organism>
<accession>A0A6J4P2A4</accession>
<proteinExistence type="predicted"/>
<dbReference type="EMBL" id="CADCUS010000245">
    <property type="protein sequence ID" value="CAA9404327.1"/>
    <property type="molecule type" value="Genomic_DNA"/>
</dbReference>
<sequence length="124" mass="12701">MRLRRGSAGLLLGAVLAGCAVPGCAAAPPAPPPSPLADVRGTPPADPVEVCTNGVVHWAEVDLAGGQDYGDYQQRALSARQDRLRAQIVRDGRAAGGFTGEQVRTRARAGCEVLLAADPGPSGY</sequence>
<reference evidence="2" key="1">
    <citation type="submission" date="2020-02" db="EMBL/GenBank/DDBJ databases">
        <authorList>
            <person name="Meier V. D."/>
        </authorList>
    </citation>
    <scope>NUCLEOTIDE SEQUENCE</scope>
    <source>
        <strain evidence="2">AVDCRST_MAG66</strain>
    </source>
</reference>
<feature type="chain" id="PRO_5039728599" description="Lipoprotein" evidence="1">
    <location>
        <begin position="26"/>
        <end position="124"/>
    </location>
</feature>
<name>A0A6J4P2A4_9PSEU</name>
<evidence type="ECO:0000313" key="2">
    <source>
        <dbReference type="EMBL" id="CAA9404327.1"/>
    </source>
</evidence>
<dbReference type="PROSITE" id="PS51257">
    <property type="entry name" value="PROKAR_LIPOPROTEIN"/>
    <property type="match status" value="1"/>
</dbReference>
<evidence type="ECO:0000256" key="1">
    <source>
        <dbReference type="SAM" id="SignalP"/>
    </source>
</evidence>
<protein>
    <recommendedName>
        <fullName evidence="3">Lipoprotein</fullName>
    </recommendedName>
</protein>
<evidence type="ECO:0008006" key="3">
    <source>
        <dbReference type="Google" id="ProtNLM"/>
    </source>
</evidence>
<keyword evidence="1" id="KW-0732">Signal</keyword>
<dbReference type="AlphaFoldDB" id="A0A6J4P2A4"/>
<gene>
    <name evidence="2" type="ORF">AVDCRST_MAG66-1628</name>
</gene>
<feature type="signal peptide" evidence="1">
    <location>
        <begin position="1"/>
        <end position="25"/>
    </location>
</feature>